<evidence type="ECO:0000256" key="3">
    <source>
        <dbReference type="ARBA" id="ARBA00022692"/>
    </source>
</evidence>
<accession>A0A7R8WF58</accession>
<dbReference type="InterPro" id="IPR013099">
    <property type="entry name" value="K_chnl_dom"/>
</dbReference>
<name>A0A7R8WF58_9CRUS</name>
<dbReference type="GO" id="GO:0015271">
    <property type="term" value="F:outward rectifier potassium channel activity"/>
    <property type="evidence" value="ECO:0007669"/>
    <property type="project" value="TreeGrafter"/>
</dbReference>
<dbReference type="Pfam" id="PF07885">
    <property type="entry name" value="Ion_trans_2"/>
    <property type="match status" value="2"/>
</dbReference>
<keyword evidence="2 8" id="KW-0813">Transport</keyword>
<sequence>VVLFYFLLSSFLGYGHIAPVTTPGRVFCIIFALIGVPITLTAITDLGKLLASFISWVYQKLKKRCKVLSKLKESTLAASKNTSAVVLGALTFLTAYISIGGFLFMMWEDWSFFEAFYFCFITMTTIGLGDFVPKQHTYMFLCTIYILLGLALTSTIIELVRRQYADSWARMKELSGRLAELSGPLSETLKKLGDQASAKYGDGVDVGLLKELRDLKKVVAETKFELDWRGHNGDKKADLIFDEDEHIVWVIYESYV</sequence>
<evidence type="ECO:0000256" key="7">
    <source>
        <dbReference type="ARBA" id="ARBA00023303"/>
    </source>
</evidence>
<keyword evidence="6" id="KW-0472">Membrane</keyword>
<dbReference type="PANTHER" id="PTHR11003:SF142">
    <property type="entry name" value="POTASSIUM CHANNEL DOMAIN-CONTAINING PROTEIN"/>
    <property type="match status" value="1"/>
</dbReference>
<evidence type="ECO:0000256" key="5">
    <source>
        <dbReference type="ARBA" id="ARBA00023065"/>
    </source>
</evidence>
<dbReference type="SUPFAM" id="SSF81324">
    <property type="entry name" value="Voltage-gated potassium channels"/>
    <property type="match status" value="1"/>
</dbReference>
<keyword evidence="7 8" id="KW-0407">Ion channel</keyword>
<dbReference type="Gene3D" id="1.10.287.70">
    <property type="match status" value="1"/>
</dbReference>
<gene>
    <name evidence="9" type="ORF">CTOB1V02_LOCUS5928</name>
</gene>
<keyword evidence="3 8" id="KW-0812">Transmembrane</keyword>
<organism evidence="9">
    <name type="scientific">Cyprideis torosa</name>
    <dbReference type="NCBI Taxonomy" id="163714"/>
    <lineage>
        <taxon>Eukaryota</taxon>
        <taxon>Metazoa</taxon>
        <taxon>Ecdysozoa</taxon>
        <taxon>Arthropoda</taxon>
        <taxon>Crustacea</taxon>
        <taxon>Oligostraca</taxon>
        <taxon>Ostracoda</taxon>
        <taxon>Podocopa</taxon>
        <taxon>Podocopida</taxon>
        <taxon>Cytherocopina</taxon>
        <taxon>Cytheroidea</taxon>
        <taxon>Cytherideidae</taxon>
        <taxon>Cyprideis</taxon>
    </lineage>
</organism>
<dbReference type="GO" id="GO:0005886">
    <property type="term" value="C:plasma membrane"/>
    <property type="evidence" value="ECO:0007669"/>
    <property type="project" value="TreeGrafter"/>
</dbReference>
<keyword evidence="5 8" id="KW-0406">Ion transport</keyword>
<evidence type="ECO:0000256" key="8">
    <source>
        <dbReference type="RuleBase" id="RU003857"/>
    </source>
</evidence>
<dbReference type="InterPro" id="IPR003280">
    <property type="entry name" value="2pore_dom_K_chnl"/>
</dbReference>
<evidence type="ECO:0000256" key="4">
    <source>
        <dbReference type="ARBA" id="ARBA00022989"/>
    </source>
</evidence>
<proteinExistence type="inferred from homology"/>
<evidence type="ECO:0000256" key="2">
    <source>
        <dbReference type="ARBA" id="ARBA00022448"/>
    </source>
</evidence>
<dbReference type="EMBL" id="OB661357">
    <property type="protein sequence ID" value="CAD7228037.1"/>
    <property type="molecule type" value="Genomic_DNA"/>
</dbReference>
<dbReference type="PRINTS" id="PR01333">
    <property type="entry name" value="2POREKCHANEL"/>
</dbReference>
<dbReference type="GO" id="GO:0030322">
    <property type="term" value="P:stabilization of membrane potential"/>
    <property type="evidence" value="ECO:0007669"/>
    <property type="project" value="TreeGrafter"/>
</dbReference>
<dbReference type="GO" id="GO:0022841">
    <property type="term" value="F:potassium ion leak channel activity"/>
    <property type="evidence" value="ECO:0007669"/>
    <property type="project" value="TreeGrafter"/>
</dbReference>
<dbReference type="OrthoDB" id="297496at2759"/>
<feature type="non-terminal residue" evidence="9">
    <location>
        <position position="256"/>
    </location>
</feature>
<comment type="similarity">
    <text evidence="8">Belongs to the two pore domain potassium channel (TC 1.A.1.8) family.</text>
</comment>
<comment type="subcellular location">
    <subcellularLocation>
        <location evidence="1">Membrane</location>
        <topology evidence="1">Multi-pass membrane protein</topology>
    </subcellularLocation>
</comment>
<dbReference type="AlphaFoldDB" id="A0A7R8WF58"/>
<evidence type="ECO:0000256" key="6">
    <source>
        <dbReference type="ARBA" id="ARBA00023136"/>
    </source>
</evidence>
<protein>
    <submittedName>
        <fullName evidence="9">Uncharacterized protein</fullName>
    </submittedName>
</protein>
<evidence type="ECO:0000313" key="9">
    <source>
        <dbReference type="EMBL" id="CAD7228037.1"/>
    </source>
</evidence>
<evidence type="ECO:0000256" key="1">
    <source>
        <dbReference type="ARBA" id="ARBA00004141"/>
    </source>
</evidence>
<reference evidence="9" key="1">
    <citation type="submission" date="2020-11" db="EMBL/GenBank/DDBJ databases">
        <authorList>
            <person name="Tran Van P."/>
        </authorList>
    </citation>
    <scope>NUCLEOTIDE SEQUENCE</scope>
</reference>
<dbReference type="PANTHER" id="PTHR11003">
    <property type="entry name" value="POTASSIUM CHANNEL, SUBFAMILY K"/>
    <property type="match status" value="1"/>
</dbReference>
<keyword evidence="4" id="KW-1133">Transmembrane helix</keyword>